<protein>
    <submittedName>
        <fullName evidence="1">Uncharacterized protein</fullName>
    </submittedName>
</protein>
<reference evidence="1 2" key="1">
    <citation type="submission" date="2016-10" db="EMBL/GenBank/DDBJ databases">
        <authorList>
            <person name="de Groot N.N."/>
        </authorList>
    </citation>
    <scope>NUCLEOTIDE SEQUENCE [LARGE SCALE GENOMIC DNA]</scope>
    <source>
        <strain evidence="1 2">Nm24</strain>
    </source>
</reference>
<evidence type="ECO:0000313" key="2">
    <source>
        <dbReference type="Proteomes" id="UP000183926"/>
    </source>
</evidence>
<accession>A0A1I7EWV3</accession>
<dbReference type="Proteomes" id="UP000183926">
    <property type="component" value="Unassembled WGS sequence"/>
</dbReference>
<evidence type="ECO:0000313" key="1">
    <source>
        <dbReference type="EMBL" id="SFU28440.1"/>
    </source>
</evidence>
<proteinExistence type="predicted"/>
<organism evidence="1 2">
    <name type="scientific">Nitrosomonas eutropha</name>
    <dbReference type="NCBI Taxonomy" id="916"/>
    <lineage>
        <taxon>Bacteria</taxon>
        <taxon>Pseudomonadati</taxon>
        <taxon>Pseudomonadota</taxon>
        <taxon>Betaproteobacteria</taxon>
        <taxon>Nitrosomonadales</taxon>
        <taxon>Nitrosomonadaceae</taxon>
        <taxon>Nitrosomonas</taxon>
    </lineage>
</organism>
<sequence>MAVTGFFILKFMHLCCGAWTSAPGEDRETTGDDLLDGVVARLVNGDV</sequence>
<gene>
    <name evidence="1" type="ORF">SAMN05216339_101138</name>
</gene>
<dbReference type="EMBL" id="FPBL01000001">
    <property type="protein sequence ID" value="SFU28440.1"/>
    <property type="molecule type" value="Genomic_DNA"/>
</dbReference>
<dbReference type="AlphaFoldDB" id="A0A1I7EWV3"/>
<name>A0A1I7EWV3_9PROT</name>